<keyword evidence="5" id="KW-1185">Reference proteome</keyword>
<evidence type="ECO:0000256" key="1">
    <source>
        <dbReference type="ARBA" id="ARBA00009480"/>
    </source>
</evidence>
<dbReference type="OMA" id="ANTEMHL"/>
<dbReference type="OrthoDB" id="18679at2759"/>
<dbReference type="SMART" id="SM00397">
    <property type="entry name" value="t_SNARE"/>
    <property type="match status" value="2"/>
</dbReference>
<evidence type="ECO:0000259" key="3">
    <source>
        <dbReference type="PROSITE" id="PS50192"/>
    </source>
</evidence>
<proteinExistence type="inferred from homology"/>
<dbReference type="Gene3D" id="1.20.5.110">
    <property type="match status" value="2"/>
</dbReference>
<feature type="compositionally biased region" description="Polar residues" evidence="2">
    <location>
        <begin position="18"/>
        <end position="32"/>
    </location>
</feature>
<evidence type="ECO:0000256" key="2">
    <source>
        <dbReference type="SAM" id="MobiDB-lite"/>
    </source>
</evidence>
<protein>
    <submittedName>
        <fullName evidence="4">Similar to S.cerevisiae protein SEC9 (t-SNARE protein required for secretory vesicle-plasma membrane fusion)</fullName>
    </submittedName>
</protein>
<dbReference type="GO" id="GO:0005886">
    <property type="term" value="C:plasma membrane"/>
    <property type="evidence" value="ECO:0007669"/>
    <property type="project" value="TreeGrafter"/>
</dbReference>
<dbReference type="Proteomes" id="UP000186303">
    <property type="component" value="Chromosome 6"/>
</dbReference>
<dbReference type="PANTHER" id="PTHR19305:SF9">
    <property type="entry name" value="SYNAPTOSOMAL-ASSOCIATED PROTEIN 29"/>
    <property type="match status" value="1"/>
</dbReference>
<name>A0A1M8AAS4_MALS4</name>
<dbReference type="CDD" id="cd15886">
    <property type="entry name" value="SNARE_SEC9N"/>
    <property type="match status" value="1"/>
</dbReference>
<dbReference type="GO" id="GO:0006906">
    <property type="term" value="P:vesicle fusion"/>
    <property type="evidence" value="ECO:0007669"/>
    <property type="project" value="TreeGrafter"/>
</dbReference>
<feature type="compositionally biased region" description="Basic residues" evidence="2">
    <location>
        <begin position="1"/>
        <end position="10"/>
    </location>
</feature>
<sequence>MKPLFQRKPKIPPVADPSSMQQGGVPNSSQDLNPYVAARNVRDPYGDSSGATYGPRGPMTHSGVNRMPPPPPPSWGGAKPSDDELLAEYGSGPTQSSGPGMSTGYAAQPSYGTNQATSYRDPYSDSQMSQAYDPEEEEIQAIKFQIRNTKQESLSSTRNALRLARETEETATNTMVKLGEQSDKIGDTERSLDIAKAHTSRVEDNARTIAQLNQSIFRPKWKRNQKAKRDAEEARVLQRHIDERTERELTRAEMLSSQRRVEESVSNMGMFSKLRNKAGVSNTNQSFDPKEQRARYQFEATESDDELEDELDGNLDEISALSARMNLLSRAMGQEVDEQNKRLGRVSDKTSALDTRIYAGTKRLENLK</sequence>
<dbReference type="VEuPathDB" id="FungiDB:MSYG_3890"/>
<feature type="compositionally biased region" description="Polar residues" evidence="2">
    <location>
        <begin position="110"/>
        <end position="130"/>
    </location>
</feature>
<dbReference type="SUPFAM" id="SSF58038">
    <property type="entry name" value="SNARE fusion complex"/>
    <property type="match status" value="2"/>
</dbReference>
<organism evidence="4 5">
    <name type="scientific">Malassezia sympodialis (strain ATCC 42132)</name>
    <name type="common">Atopic eczema-associated yeast</name>
    <dbReference type="NCBI Taxonomy" id="1230383"/>
    <lineage>
        <taxon>Eukaryota</taxon>
        <taxon>Fungi</taxon>
        <taxon>Dikarya</taxon>
        <taxon>Basidiomycota</taxon>
        <taxon>Ustilaginomycotina</taxon>
        <taxon>Malasseziomycetes</taxon>
        <taxon>Malasseziales</taxon>
        <taxon>Malasseziaceae</taxon>
        <taxon>Malassezia</taxon>
    </lineage>
</organism>
<reference evidence="5" key="1">
    <citation type="journal article" date="2017" name="Nucleic Acids Res.">
        <title>Proteogenomics produces comprehensive and highly accurate protein-coding gene annotation in a complete genome assembly of Malassezia sympodialis.</title>
        <authorList>
            <person name="Zhu Y."/>
            <person name="Engstroem P.G."/>
            <person name="Tellgren-Roth C."/>
            <person name="Baudo C.D."/>
            <person name="Kennell J.C."/>
            <person name="Sun S."/>
            <person name="Billmyre R.B."/>
            <person name="Schroeder M.S."/>
            <person name="Andersson A."/>
            <person name="Holm T."/>
            <person name="Sigurgeirsson B."/>
            <person name="Wu G."/>
            <person name="Sankaranarayanan S.R."/>
            <person name="Siddharthan R."/>
            <person name="Sanyal K."/>
            <person name="Lundeberg J."/>
            <person name="Nystedt B."/>
            <person name="Boekhout T."/>
            <person name="Dawson T.L. Jr."/>
            <person name="Heitman J."/>
            <person name="Scheynius A."/>
            <person name="Lehtioe J."/>
        </authorList>
    </citation>
    <scope>NUCLEOTIDE SEQUENCE [LARGE SCALE GENOMIC DNA]</scope>
    <source>
        <strain evidence="5">ATCC 42132</strain>
    </source>
</reference>
<dbReference type="PROSITE" id="PS50192">
    <property type="entry name" value="T_SNARE"/>
    <property type="match status" value="1"/>
</dbReference>
<evidence type="ECO:0000313" key="5">
    <source>
        <dbReference type="Proteomes" id="UP000186303"/>
    </source>
</evidence>
<dbReference type="GO" id="GO:0031201">
    <property type="term" value="C:SNARE complex"/>
    <property type="evidence" value="ECO:0007669"/>
    <property type="project" value="TreeGrafter"/>
</dbReference>
<dbReference type="GO" id="GO:0019905">
    <property type="term" value="F:syntaxin binding"/>
    <property type="evidence" value="ECO:0007669"/>
    <property type="project" value="TreeGrafter"/>
</dbReference>
<feature type="region of interest" description="Disordered" evidence="2">
    <location>
        <begin position="1"/>
        <end position="136"/>
    </location>
</feature>
<dbReference type="AlphaFoldDB" id="A0A1M8AAS4"/>
<accession>A0A1M8AAS4</accession>
<dbReference type="EMBL" id="LT671826">
    <property type="protein sequence ID" value="SHO79541.1"/>
    <property type="molecule type" value="Genomic_DNA"/>
</dbReference>
<dbReference type="CDD" id="cd15857">
    <property type="entry name" value="SNARE_SEC9C"/>
    <property type="match status" value="1"/>
</dbReference>
<dbReference type="InterPro" id="IPR000727">
    <property type="entry name" value="T_SNARE_dom"/>
</dbReference>
<dbReference type="GO" id="GO:0005484">
    <property type="term" value="F:SNAP receptor activity"/>
    <property type="evidence" value="ECO:0007669"/>
    <property type="project" value="TreeGrafter"/>
</dbReference>
<dbReference type="STRING" id="1230383.A0A1M8AAS4"/>
<gene>
    <name evidence="4" type="ORF">MSYG_3890</name>
</gene>
<evidence type="ECO:0000313" key="4">
    <source>
        <dbReference type="EMBL" id="SHO79541.1"/>
    </source>
</evidence>
<dbReference type="PANTHER" id="PTHR19305">
    <property type="entry name" value="SYNAPTOSOMAL ASSOCIATED PROTEIN"/>
    <property type="match status" value="1"/>
</dbReference>
<comment type="similarity">
    <text evidence="1">Belongs to the SNAP-25 family.</text>
</comment>
<dbReference type="GO" id="GO:0006887">
    <property type="term" value="P:exocytosis"/>
    <property type="evidence" value="ECO:0007669"/>
    <property type="project" value="TreeGrafter"/>
</dbReference>
<feature type="domain" description="T-SNARE coiled-coil homology" evidence="3">
    <location>
        <begin position="305"/>
        <end position="367"/>
    </location>
</feature>